<sequence>MKQNLKDFLFNLIISMLCGIVVGMTQMIVKNINVGIIEELIMFSIIGGVIGTISRSVFIYLVGIKQKSALLAFVCVFIVIGGISCLPSIYYYFVYKKIVSIIELISILITAEFLGMSFCYYSYKRNLEFNSKLMSKKNQLLRKN</sequence>
<proteinExistence type="predicted"/>
<feature type="transmembrane region" description="Helical" evidence="1">
    <location>
        <begin position="69"/>
        <end position="92"/>
    </location>
</feature>
<feature type="transmembrane region" description="Helical" evidence="1">
    <location>
        <begin position="9"/>
        <end position="29"/>
    </location>
</feature>
<feature type="transmembrane region" description="Helical" evidence="1">
    <location>
        <begin position="41"/>
        <end position="62"/>
    </location>
</feature>
<accession>A0A0B5QEH8</accession>
<evidence type="ECO:0000313" key="3">
    <source>
        <dbReference type="EMBL" id="NSB13660.1"/>
    </source>
</evidence>
<keyword evidence="1" id="KW-0812">Transmembrane</keyword>
<dbReference type="EMBL" id="JABTDW010000001">
    <property type="protein sequence ID" value="NSB13660.1"/>
    <property type="molecule type" value="Genomic_DNA"/>
</dbReference>
<dbReference type="STRING" id="1520.LF65_04118"/>
<organism evidence="2 4">
    <name type="scientific">Clostridium beijerinckii</name>
    <name type="common">Clostridium MP</name>
    <dbReference type="NCBI Taxonomy" id="1520"/>
    <lineage>
        <taxon>Bacteria</taxon>
        <taxon>Bacillati</taxon>
        <taxon>Bacillota</taxon>
        <taxon>Clostridia</taxon>
        <taxon>Eubacteriales</taxon>
        <taxon>Clostridiaceae</taxon>
        <taxon>Clostridium</taxon>
    </lineage>
</organism>
<dbReference type="Proteomes" id="UP000031866">
    <property type="component" value="Chromosome"/>
</dbReference>
<reference evidence="3" key="3">
    <citation type="submission" date="2020-06" db="EMBL/GenBank/DDBJ databases">
        <title>Genomic insights into acetone-butanol-ethanol (ABE) fermentation by sequencing solventogenic clostridia strains.</title>
        <authorList>
            <person name="Brown S."/>
        </authorList>
    </citation>
    <scope>NUCLEOTIDE SEQUENCE</scope>
    <source>
        <strain evidence="3">DJ123</strain>
    </source>
</reference>
<evidence type="ECO:0000313" key="4">
    <source>
        <dbReference type="Proteomes" id="UP000031866"/>
    </source>
</evidence>
<keyword evidence="1" id="KW-0472">Membrane</keyword>
<protein>
    <submittedName>
        <fullName evidence="3">Magnesium-transporting ATPase (P-type)</fullName>
    </submittedName>
</protein>
<reference evidence="4" key="1">
    <citation type="submission" date="2014-12" db="EMBL/GenBank/DDBJ databases">
        <title>Genome sequence of Clostridium beijerinckii strain 59B.</title>
        <authorList>
            <person name="Little G.T."/>
            <person name="Minton N.P."/>
        </authorList>
    </citation>
    <scope>NUCLEOTIDE SEQUENCE [LARGE SCALE GENOMIC DNA]</scope>
    <source>
        <strain evidence="4">59B</strain>
    </source>
</reference>
<name>A0A0B5QEH8_CLOBE</name>
<dbReference type="Proteomes" id="UP000822184">
    <property type="component" value="Unassembled WGS sequence"/>
</dbReference>
<gene>
    <name evidence="3" type="ORF">BCD95_001919</name>
    <name evidence="2" type="ORF">LF65_04118</name>
</gene>
<dbReference type="OrthoDB" id="1911280at2"/>
<feature type="transmembrane region" description="Helical" evidence="1">
    <location>
        <begin position="98"/>
        <end position="123"/>
    </location>
</feature>
<evidence type="ECO:0000256" key="1">
    <source>
        <dbReference type="SAM" id="Phobius"/>
    </source>
</evidence>
<dbReference type="KEGG" id="cbei:LF65_04118"/>
<keyword evidence="1" id="KW-1133">Transmembrane helix</keyword>
<dbReference type="AlphaFoldDB" id="A0A0B5QEH8"/>
<evidence type="ECO:0000313" key="2">
    <source>
        <dbReference type="EMBL" id="AJH00660.1"/>
    </source>
</evidence>
<dbReference type="EMBL" id="CP010086">
    <property type="protein sequence ID" value="AJH00660.1"/>
    <property type="molecule type" value="Genomic_DNA"/>
</dbReference>
<dbReference type="RefSeq" id="WP_041898558.1">
    <property type="nucleotide sequence ID" value="NZ_CP010086.2"/>
</dbReference>
<reference evidence="2" key="2">
    <citation type="submission" date="2016-02" db="EMBL/GenBank/DDBJ databases">
        <title>Genome sequence of Clostridium beijerinckii strain 59B.</title>
        <authorList>
            <person name="Little G.T."/>
            <person name="Minton N.P."/>
        </authorList>
    </citation>
    <scope>NUCLEOTIDE SEQUENCE</scope>
    <source>
        <strain evidence="2">NCIMB 14988</strain>
    </source>
</reference>